<evidence type="ECO:0000256" key="2">
    <source>
        <dbReference type="ARBA" id="ARBA00008072"/>
    </source>
</evidence>
<evidence type="ECO:0000256" key="1">
    <source>
        <dbReference type="ARBA" id="ARBA00001947"/>
    </source>
</evidence>
<dbReference type="GO" id="GO:0016491">
    <property type="term" value="F:oxidoreductase activity"/>
    <property type="evidence" value="ECO:0007669"/>
    <property type="project" value="UniProtKB-KW"/>
</dbReference>
<evidence type="ECO:0000256" key="4">
    <source>
        <dbReference type="ARBA" id="ARBA00022833"/>
    </source>
</evidence>
<evidence type="ECO:0000259" key="7">
    <source>
        <dbReference type="Pfam" id="PF08240"/>
    </source>
</evidence>
<dbReference type="PANTHER" id="PTHR43350:SF19">
    <property type="entry name" value="D-GULOSIDE 3-DEHYDROGENASE"/>
    <property type="match status" value="1"/>
</dbReference>
<dbReference type="GO" id="GO:0046872">
    <property type="term" value="F:metal ion binding"/>
    <property type="evidence" value="ECO:0007669"/>
    <property type="project" value="UniProtKB-KW"/>
</dbReference>
<evidence type="ECO:0000259" key="6">
    <source>
        <dbReference type="Pfam" id="PF00107"/>
    </source>
</evidence>
<protein>
    <submittedName>
        <fullName evidence="8">Dehydrogenase</fullName>
    </submittedName>
</protein>
<dbReference type="Gene3D" id="3.90.180.10">
    <property type="entry name" value="Medium-chain alcohol dehydrogenases, catalytic domain"/>
    <property type="match status" value="1"/>
</dbReference>
<dbReference type="PANTHER" id="PTHR43350">
    <property type="entry name" value="NAD-DEPENDENT ALCOHOL DEHYDROGENASE"/>
    <property type="match status" value="1"/>
</dbReference>
<dbReference type="GeneID" id="79051945"/>
<comment type="cofactor">
    <cofactor evidence="1">
        <name>Zn(2+)</name>
        <dbReference type="ChEBI" id="CHEBI:29105"/>
    </cofactor>
</comment>
<comment type="caution">
    <text evidence="8">The sequence shown here is derived from an EMBL/GenBank/DDBJ whole genome shotgun (WGS) entry which is preliminary data.</text>
</comment>
<dbReference type="SUPFAM" id="SSF50129">
    <property type="entry name" value="GroES-like"/>
    <property type="match status" value="1"/>
</dbReference>
<dbReference type="Proteomes" id="UP000286317">
    <property type="component" value="Unassembled WGS sequence"/>
</dbReference>
<dbReference type="InterPro" id="IPR011032">
    <property type="entry name" value="GroES-like_sf"/>
</dbReference>
<name>A0A418IHK7_9STAP</name>
<dbReference type="InterPro" id="IPR036291">
    <property type="entry name" value="NAD(P)-bd_dom_sf"/>
</dbReference>
<keyword evidence="9" id="KW-1185">Reference proteome</keyword>
<feature type="domain" description="Alcohol dehydrogenase-like C-terminal" evidence="6">
    <location>
        <begin position="202"/>
        <end position="307"/>
    </location>
</feature>
<gene>
    <name evidence="8" type="ORF">BU112_03715</name>
</gene>
<evidence type="ECO:0000313" key="9">
    <source>
        <dbReference type="Proteomes" id="UP000286317"/>
    </source>
</evidence>
<dbReference type="Pfam" id="PF00107">
    <property type="entry name" value="ADH_zinc_N"/>
    <property type="match status" value="1"/>
</dbReference>
<proteinExistence type="inferred from homology"/>
<dbReference type="Gene3D" id="3.40.50.720">
    <property type="entry name" value="NAD(P)-binding Rossmann-like Domain"/>
    <property type="match status" value="1"/>
</dbReference>
<feature type="domain" description="Alcohol dehydrogenase-like N-terminal" evidence="7">
    <location>
        <begin position="27"/>
        <end position="141"/>
    </location>
</feature>
<sequence>MKIQSNAFRLTEPGQFEQATLIHDYDDRDIIVKPTKASVCHADLRYYTGNRRPEALAEKLPMALFHEGIGIVEDSKHPDFIQGDKVVIVPNIPSYLRKQSFAPSSYQDNYDEHALFMGSGFDGICQDKLVVPGDNVVKVPDTLDEDVALLAELCSVSLFPINQLEHITTDNSPQVAIFGDGPVGYLAATALHYIYGIEQEQLLVFGAVEEKLAAFESFATTHLVFDYDFAQHRGVHTVFECAGGKFSESAINQAIDLIDRQGHIVLMGVTEERVGINTRDVLEKGLTFSGSSRSTKREFEQLINAFSNKQYQKALRQLIPDKYYHIYNTDDLKVALDDTAAHKGWKKTYLQYHWQNE</sequence>
<dbReference type="InterPro" id="IPR013149">
    <property type="entry name" value="ADH-like_C"/>
</dbReference>
<evidence type="ECO:0000256" key="5">
    <source>
        <dbReference type="ARBA" id="ARBA00023002"/>
    </source>
</evidence>
<reference evidence="8 9" key="1">
    <citation type="journal article" date="2016" name="Front. Microbiol.">
        <title>Comprehensive Phylogenetic Analysis of Bovine Non-aureus Staphylococci Species Based on Whole-Genome Sequencing.</title>
        <authorList>
            <person name="Naushad S."/>
            <person name="Barkema H.W."/>
            <person name="Luby C."/>
            <person name="Condas L.A."/>
            <person name="Nobrega D.B."/>
            <person name="Carson D.A."/>
            <person name="De Buck J."/>
        </authorList>
    </citation>
    <scope>NUCLEOTIDE SEQUENCE [LARGE SCALE GENOMIC DNA]</scope>
    <source>
        <strain evidence="8 9">SNUC 4554</strain>
    </source>
</reference>
<comment type="similarity">
    <text evidence="2">Belongs to the zinc-containing alcohol dehydrogenase family.</text>
</comment>
<keyword evidence="3" id="KW-0479">Metal-binding</keyword>
<organism evidence="8 9">
    <name type="scientific">Staphylococcus shinii</name>
    <dbReference type="NCBI Taxonomy" id="2912228"/>
    <lineage>
        <taxon>Bacteria</taxon>
        <taxon>Bacillati</taxon>
        <taxon>Bacillota</taxon>
        <taxon>Bacilli</taxon>
        <taxon>Bacillales</taxon>
        <taxon>Staphylococcaceae</taxon>
        <taxon>Staphylococcus</taxon>
    </lineage>
</organism>
<dbReference type="OrthoDB" id="1700359at2"/>
<dbReference type="InterPro" id="IPR013154">
    <property type="entry name" value="ADH-like_N"/>
</dbReference>
<evidence type="ECO:0000313" key="8">
    <source>
        <dbReference type="EMBL" id="RIN02098.1"/>
    </source>
</evidence>
<keyword evidence="5" id="KW-0560">Oxidoreductase</keyword>
<dbReference type="AlphaFoldDB" id="A0A418IHK7"/>
<accession>A0A418IHK7</accession>
<dbReference type="RefSeq" id="WP_069792806.1">
    <property type="nucleotide sequence ID" value="NZ_CP068712.1"/>
</dbReference>
<keyword evidence="4" id="KW-0862">Zinc</keyword>
<evidence type="ECO:0000256" key="3">
    <source>
        <dbReference type="ARBA" id="ARBA00022723"/>
    </source>
</evidence>
<dbReference type="SUPFAM" id="SSF51735">
    <property type="entry name" value="NAD(P)-binding Rossmann-fold domains"/>
    <property type="match status" value="1"/>
</dbReference>
<dbReference type="Pfam" id="PF08240">
    <property type="entry name" value="ADH_N"/>
    <property type="match status" value="1"/>
</dbReference>
<dbReference type="EMBL" id="QXUF01000016">
    <property type="protein sequence ID" value="RIN02098.1"/>
    <property type="molecule type" value="Genomic_DNA"/>
</dbReference>